<feature type="compositionally biased region" description="Polar residues" evidence="1">
    <location>
        <begin position="28"/>
        <end position="41"/>
    </location>
</feature>
<evidence type="ECO:0000313" key="4">
    <source>
        <dbReference type="Proteomes" id="UP000239709"/>
    </source>
</evidence>
<dbReference type="AlphaFoldDB" id="A0A2S0MCY6"/>
<feature type="transmembrane region" description="Helical" evidence="2">
    <location>
        <begin position="250"/>
        <end position="272"/>
    </location>
</feature>
<dbReference type="InterPro" id="IPR026467">
    <property type="entry name" value="Ser/Gly_Cys_C_dom"/>
</dbReference>
<evidence type="ECO:0008006" key="5">
    <source>
        <dbReference type="Google" id="ProtNLM"/>
    </source>
</evidence>
<gene>
    <name evidence="3" type="ORF">C6570_05225</name>
</gene>
<dbReference type="Proteomes" id="UP000239709">
    <property type="component" value="Chromosome"/>
</dbReference>
<dbReference type="OrthoDB" id="278697at2"/>
<dbReference type="KEGG" id="otk:C6570_05225"/>
<evidence type="ECO:0000313" key="3">
    <source>
        <dbReference type="EMBL" id="AVO33728.1"/>
    </source>
</evidence>
<organism evidence="3 4">
    <name type="scientific">Ottowia oryzae</name>
    <dbReference type="NCBI Taxonomy" id="2109914"/>
    <lineage>
        <taxon>Bacteria</taxon>
        <taxon>Pseudomonadati</taxon>
        <taxon>Pseudomonadota</taxon>
        <taxon>Betaproteobacteria</taxon>
        <taxon>Burkholderiales</taxon>
        <taxon>Comamonadaceae</taxon>
        <taxon>Ottowia</taxon>
    </lineage>
</organism>
<reference evidence="3 4" key="1">
    <citation type="submission" date="2018-03" db="EMBL/GenBank/DDBJ databases">
        <title>Genome sequencing of Ottowia sp.</title>
        <authorList>
            <person name="Kim S.-J."/>
            <person name="Heo J."/>
            <person name="Kwon S.-W."/>
        </authorList>
    </citation>
    <scope>NUCLEOTIDE SEQUENCE [LARGE SCALE GENOMIC DNA]</scope>
    <source>
        <strain evidence="3 4">KADR8-3</strain>
    </source>
</reference>
<keyword evidence="2" id="KW-1133">Transmembrane helix</keyword>
<dbReference type="RefSeq" id="WP_106702285.1">
    <property type="nucleotide sequence ID" value="NZ_CP027666.1"/>
</dbReference>
<keyword evidence="4" id="KW-1185">Reference proteome</keyword>
<evidence type="ECO:0000256" key="1">
    <source>
        <dbReference type="SAM" id="MobiDB-lite"/>
    </source>
</evidence>
<proteinExistence type="predicted"/>
<name>A0A2S0MCY6_9BURK</name>
<accession>A0A2S0MCY6</accession>
<feature type="transmembrane region" description="Helical" evidence="2">
    <location>
        <begin position="411"/>
        <end position="429"/>
    </location>
</feature>
<sequence length="549" mass="59809">MPQAPCTPRRAGDSARHRDHPARPPRPQTATQAGHGTSTAREPSCPLWQRLARHAWDDPQDARPFSARLRHTTGWSAAHTQRVLVEYQRFLYLAVRRRGRVCPSGAVDEAWHTHLLDTPRYFGAFCPQVLGTTLHHVPDRGSGTRDDARRYRATLRAYRWAFGEAPPSDIWPAPAHRWAERRCHVDLRSHWLLPRPGHAGRAMGRAALRIWQALTQVNARAVRPWAMALILPLVLTLGCTQGRISIQPGVSGAAFLKGYFWTLVALLAVGIWRSARGRPSAQGPVRATRLNPIEVAYLNGGALRAVVTALARQWQREAIAPIAESPDRSTHYVLPWRVVGAPDAVQPLHSATDTSALERATLQALGERRTPAALLAALQAPLDELHARLYAQGWLTSPTRTQRLRSEGDRLYSALWGVALLWGGLRLAYGLQHGYPVSLLVVLLIVATLLALLMHHLLPHRRSREGHAVLRQARRRLVRRSEMALSDPQLALGVAVYGLGALGPSLQPLRDSVGLLQPRDAGGSGCGSTGCGAGSGCGGGDGGCGGGGD</sequence>
<dbReference type="EMBL" id="CP027666">
    <property type="protein sequence ID" value="AVO33728.1"/>
    <property type="molecule type" value="Genomic_DNA"/>
</dbReference>
<feature type="region of interest" description="Disordered" evidence="1">
    <location>
        <begin position="1"/>
        <end position="43"/>
    </location>
</feature>
<keyword evidence="2" id="KW-0472">Membrane</keyword>
<keyword evidence="2" id="KW-0812">Transmembrane</keyword>
<feature type="transmembrane region" description="Helical" evidence="2">
    <location>
        <begin position="435"/>
        <end position="454"/>
    </location>
</feature>
<dbReference type="NCBIfam" id="TIGR04222">
    <property type="entry name" value="near_uncomplex"/>
    <property type="match status" value="1"/>
</dbReference>
<evidence type="ECO:0000256" key="2">
    <source>
        <dbReference type="SAM" id="Phobius"/>
    </source>
</evidence>
<protein>
    <recommendedName>
        <fullName evidence="5">TIGR04222 domain-containing membrane protein</fullName>
    </recommendedName>
</protein>
<feature type="transmembrane region" description="Helical" evidence="2">
    <location>
        <begin position="225"/>
        <end position="244"/>
    </location>
</feature>